<proteinExistence type="inferred from homology"/>
<name>A0A2G5PA42_9MYCO</name>
<evidence type="ECO:0000313" key="4">
    <source>
        <dbReference type="EMBL" id="PIB75239.1"/>
    </source>
</evidence>
<dbReference type="InterPro" id="IPR000030">
    <property type="entry name" value="PPE_dom"/>
</dbReference>
<evidence type="ECO:0000313" key="5">
    <source>
        <dbReference type="Proteomes" id="UP000230551"/>
    </source>
</evidence>
<dbReference type="STRING" id="85968.GCA_900073015_02667"/>
<accession>A0A2G5PA42</accession>
<dbReference type="OrthoDB" id="4721978at2"/>
<dbReference type="Gene3D" id="1.20.1260.20">
    <property type="entry name" value="PPE superfamily"/>
    <property type="match status" value="1"/>
</dbReference>
<evidence type="ECO:0000259" key="3">
    <source>
        <dbReference type="Pfam" id="PF00823"/>
    </source>
</evidence>
<dbReference type="Proteomes" id="UP000230551">
    <property type="component" value="Unassembled WGS sequence"/>
</dbReference>
<comment type="similarity">
    <text evidence="1">Belongs to the mycobacterial PPE family.</text>
</comment>
<protein>
    <submittedName>
        <fullName evidence="4">PPE domain-containing protein</fullName>
    </submittedName>
</protein>
<evidence type="ECO:0000256" key="2">
    <source>
        <dbReference type="SAM" id="MobiDB-lite"/>
    </source>
</evidence>
<sequence length="395" mass="38889">MTDFWAVRPPEVNDLALRGGTGIATTSMAALTYVMEIAGVEAAAGVSLNNAATLAPEFVGLAGAGSMATGTMLNTTLELLGGWLIAKPPVFATAINAYLTATSTMIPAPVCVENRTEWEALCAANIPALGMLTPRIIEKDLEYFGGMWPNNAGVGTSYSAALMTLIPALSIPPPITGMGASPAAPAEAGAAVAEATASGAVGEALQAGHAAANLTTAGSSSGSMSDVMSQVTGAVQQAGEAGTQLGQSLFGLPTQLPQAGIGLLQAFPGLFGSLGKSDDSVAPELSAAVLADGPRPSAPAPAVAGLGPTAGYSPTPGAATGLSSYTRPTSGFAPDPGGRPTGLRSAGALTATEARAPVTGGAPVAPGMLARSPGSAGVTEVARVRVVAEPRNSRN</sequence>
<dbReference type="RefSeq" id="WP_090589862.1">
    <property type="nucleotide sequence ID" value="NZ_CP104302.1"/>
</dbReference>
<dbReference type="Pfam" id="PF00823">
    <property type="entry name" value="PPE"/>
    <property type="match status" value="1"/>
</dbReference>
<reference evidence="4 5" key="1">
    <citation type="journal article" date="2017" name="Infect. Genet. Evol.">
        <title>The new phylogeny of the genus Mycobacterium: The old and the news.</title>
        <authorList>
            <person name="Tortoli E."/>
            <person name="Fedrizzi T."/>
            <person name="Meehan C.J."/>
            <person name="Trovato A."/>
            <person name="Grottola A."/>
            <person name="Giacobazzi E."/>
            <person name="Serpini G.F."/>
            <person name="Tagliazucchi S."/>
            <person name="Fabio A."/>
            <person name="Bettua C."/>
            <person name="Bertorelli R."/>
            <person name="Frascaro F."/>
            <person name="De Sanctis V."/>
            <person name="Pecorari M."/>
            <person name="Jousson O."/>
            <person name="Segata N."/>
            <person name="Cirillo D.M."/>
        </authorList>
    </citation>
    <scope>NUCLEOTIDE SEQUENCE [LARGE SCALE GENOMIC DNA]</scope>
    <source>
        <strain evidence="4 5">CIP1034565</strain>
    </source>
</reference>
<feature type="domain" description="PPE" evidence="3">
    <location>
        <begin position="5"/>
        <end position="164"/>
    </location>
</feature>
<feature type="region of interest" description="Disordered" evidence="2">
    <location>
        <begin position="352"/>
        <end position="377"/>
    </location>
</feature>
<dbReference type="EMBL" id="PDCN02000011">
    <property type="protein sequence ID" value="PIB75239.1"/>
    <property type="molecule type" value="Genomic_DNA"/>
</dbReference>
<organism evidence="4 5">
    <name type="scientific">Mycolicibacterium brumae</name>
    <dbReference type="NCBI Taxonomy" id="85968"/>
    <lineage>
        <taxon>Bacteria</taxon>
        <taxon>Bacillati</taxon>
        <taxon>Actinomycetota</taxon>
        <taxon>Actinomycetes</taxon>
        <taxon>Mycobacteriales</taxon>
        <taxon>Mycobacteriaceae</taxon>
        <taxon>Mycolicibacterium</taxon>
    </lineage>
</organism>
<dbReference type="SUPFAM" id="SSF140459">
    <property type="entry name" value="PE/PPE dimer-like"/>
    <property type="match status" value="1"/>
</dbReference>
<dbReference type="AlphaFoldDB" id="A0A2G5PA42"/>
<evidence type="ECO:0000256" key="1">
    <source>
        <dbReference type="ARBA" id="ARBA00010652"/>
    </source>
</evidence>
<dbReference type="InterPro" id="IPR038332">
    <property type="entry name" value="PPE_sf"/>
</dbReference>
<gene>
    <name evidence="4" type="ORF">CQY22_010275</name>
</gene>
<keyword evidence="5" id="KW-1185">Reference proteome</keyword>
<comment type="caution">
    <text evidence="4">The sequence shown here is derived from an EMBL/GenBank/DDBJ whole genome shotgun (WGS) entry which is preliminary data.</text>
</comment>